<sequence length="340" mass="38700">MSPGSSTESYPAFARIGLSLLSKNLKVRIYKTVILPVVLYGCETWTLTLREEHRLRVFENKVLRKIFGAKRDEVTGEWRKLHNAELHALYPSPDKVRNTKSRRLRWAGHVARMGESRNAYRVLVGRPEGKRPLERPRRRWEDNIKMDLREVGYDGRDWINLAQDRDQWRAYVKLVNLIIKKMRLLQAIMILSSLRWICCFSFHGNAMSLVDTFLLEHKISSVVVFLCHQQGERDSSNLGILSGACVFIVVQQQTGVSLTMFIDSSEKRVQSPNHVVIASDGLEDAFLFGKALSKAGISVSLHTAGQRANVSLALSTEYYRLAVIMDVSCEGSVQFMTEVS</sequence>
<protein>
    <submittedName>
        <fullName evidence="1">Uncharacterized protein</fullName>
    </submittedName>
</protein>
<name>A0ABQ8T036_PERAM</name>
<dbReference type="PANTHER" id="PTHR47027">
    <property type="entry name" value="REVERSE TRANSCRIPTASE DOMAIN-CONTAINING PROTEIN"/>
    <property type="match status" value="1"/>
</dbReference>
<evidence type="ECO:0000313" key="1">
    <source>
        <dbReference type="EMBL" id="KAJ4439295.1"/>
    </source>
</evidence>
<dbReference type="Proteomes" id="UP001148838">
    <property type="component" value="Unassembled WGS sequence"/>
</dbReference>
<organism evidence="1 2">
    <name type="scientific">Periplaneta americana</name>
    <name type="common">American cockroach</name>
    <name type="synonym">Blatta americana</name>
    <dbReference type="NCBI Taxonomy" id="6978"/>
    <lineage>
        <taxon>Eukaryota</taxon>
        <taxon>Metazoa</taxon>
        <taxon>Ecdysozoa</taxon>
        <taxon>Arthropoda</taxon>
        <taxon>Hexapoda</taxon>
        <taxon>Insecta</taxon>
        <taxon>Pterygota</taxon>
        <taxon>Neoptera</taxon>
        <taxon>Polyneoptera</taxon>
        <taxon>Dictyoptera</taxon>
        <taxon>Blattodea</taxon>
        <taxon>Blattoidea</taxon>
        <taxon>Blattidae</taxon>
        <taxon>Blattinae</taxon>
        <taxon>Periplaneta</taxon>
    </lineage>
</organism>
<dbReference type="PANTHER" id="PTHR47027:SF20">
    <property type="entry name" value="REVERSE TRANSCRIPTASE-LIKE PROTEIN WITH RNA-DIRECTED DNA POLYMERASE DOMAIN"/>
    <property type="match status" value="1"/>
</dbReference>
<evidence type="ECO:0000313" key="2">
    <source>
        <dbReference type="Proteomes" id="UP001148838"/>
    </source>
</evidence>
<accession>A0ABQ8T036</accession>
<reference evidence="1 2" key="1">
    <citation type="journal article" date="2022" name="Allergy">
        <title>Genome assembly and annotation of Periplaneta americana reveal a comprehensive cockroach allergen profile.</title>
        <authorList>
            <person name="Wang L."/>
            <person name="Xiong Q."/>
            <person name="Saelim N."/>
            <person name="Wang L."/>
            <person name="Nong W."/>
            <person name="Wan A.T."/>
            <person name="Shi M."/>
            <person name="Liu X."/>
            <person name="Cao Q."/>
            <person name="Hui J.H.L."/>
            <person name="Sookrung N."/>
            <person name="Leung T.F."/>
            <person name="Tungtrongchitr A."/>
            <person name="Tsui S.K.W."/>
        </authorList>
    </citation>
    <scope>NUCLEOTIDE SEQUENCE [LARGE SCALE GENOMIC DNA]</scope>
    <source>
        <strain evidence="1">PWHHKU_190912</strain>
    </source>
</reference>
<dbReference type="EMBL" id="JAJSOF020000017">
    <property type="protein sequence ID" value="KAJ4439295.1"/>
    <property type="molecule type" value="Genomic_DNA"/>
</dbReference>
<proteinExistence type="predicted"/>
<comment type="caution">
    <text evidence="1">The sequence shown here is derived from an EMBL/GenBank/DDBJ whole genome shotgun (WGS) entry which is preliminary data.</text>
</comment>
<keyword evidence="2" id="KW-1185">Reference proteome</keyword>
<gene>
    <name evidence="1" type="ORF">ANN_07416</name>
</gene>